<dbReference type="AlphaFoldDB" id="A0A813G823"/>
<dbReference type="Proteomes" id="UP000654075">
    <property type="component" value="Unassembled WGS sequence"/>
</dbReference>
<feature type="compositionally biased region" description="Polar residues" evidence="1">
    <location>
        <begin position="78"/>
        <end position="89"/>
    </location>
</feature>
<evidence type="ECO:0000313" key="4">
    <source>
        <dbReference type="Proteomes" id="UP000654075"/>
    </source>
</evidence>
<dbReference type="GO" id="GO:0020037">
    <property type="term" value="F:heme binding"/>
    <property type="evidence" value="ECO:0007669"/>
    <property type="project" value="InterPro"/>
</dbReference>
<reference evidence="3" key="1">
    <citation type="submission" date="2021-02" db="EMBL/GenBank/DDBJ databases">
        <authorList>
            <person name="Dougan E. K."/>
            <person name="Rhodes N."/>
            <person name="Thang M."/>
            <person name="Chan C."/>
        </authorList>
    </citation>
    <scope>NUCLEOTIDE SEQUENCE</scope>
</reference>
<organism evidence="3 4">
    <name type="scientific">Polarella glacialis</name>
    <name type="common">Dinoflagellate</name>
    <dbReference type="NCBI Taxonomy" id="89957"/>
    <lineage>
        <taxon>Eukaryota</taxon>
        <taxon>Sar</taxon>
        <taxon>Alveolata</taxon>
        <taxon>Dinophyceae</taxon>
        <taxon>Suessiales</taxon>
        <taxon>Suessiaceae</taxon>
        <taxon>Polarella</taxon>
    </lineage>
</organism>
<dbReference type="PROSITE" id="PS01033">
    <property type="entry name" value="GLOBIN"/>
    <property type="match status" value="1"/>
</dbReference>
<gene>
    <name evidence="3" type="ORF">PGLA1383_LOCUS40226</name>
</gene>
<dbReference type="InterPro" id="IPR000971">
    <property type="entry name" value="Globin"/>
</dbReference>
<dbReference type="InterPro" id="IPR044399">
    <property type="entry name" value="Mb-like_M"/>
</dbReference>
<evidence type="ECO:0000313" key="3">
    <source>
        <dbReference type="EMBL" id="CAE8622862.1"/>
    </source>
</evidence>
<dbReference type="InterPro" id="IPR009050">
    <property type="entry name" value="Globin-like_sf"/>
</dbReference>
<feature type="domain" description="Globin" evidence="2">
    <location>
        <begin position="142"/>
        <end position="248"/>
    </location>
</feature>
<dbReference type="Gene3D" id="1.10.490.10">
    <property type="entry name" value="Globins"/>
    <property type="match status" value="1"/>
</dbReference>
<comment type="caution">
    <text evidence="3">The sequence shown here is derived from an EMBL/GenBank/DDBJ whole genome shotgun (WGS) entry which is preliminary data.</text>
</comment>
<protein>
    <recommendedName>
        <fullName evidence="2">Globin domain-containing protein</fullName>
    </recommendedName>
</protein>
<dbReference type="CDD" id="cd01040">
    <property type="entry name" value="Mb-like"/>
    <property type="match status" value="1"/>
</dbReference>
<dbReference type="SUPFAM" id="SSF46458">
    <property type="entry name" value="Globin-like"/>
    <property type="match status" value="1"/>
</dbReference>
<accession>A0A813G823</accession>
<feature type="non-terminal residue" evidence="3">
    <location>
        <position position="1"/>
    </location>
</feature>
<feature type="region of interest" description="Disordered" evidence="1">
    <location>
        <begin position="27"/>
        <end position="107"/>
    </location>
</feature>
<dbReference type="OrthoDB" id="436496at2759"/>
<dbReference type="GO" id="GO:0019825">
    <property type="term" value="F:oxygen binding"/>
    <property type="evidence" value="ECO:0007669"/>
    <property type="project" value="InterPro"/>
</dbReference>
<keyword evidence="4" id="KW-1185">Reference proteome</keyword>
<proteinExistence type="predicted"/>
<evidence type="ECO:0000256" key="1">
    <source>
        <dbReference type="SAM" id="MobiDB-lite"/>
    </source>
</evidence>
<name>A0A813G823_POLGL</name>
<feature type="non-terminal residue" evidence="3">
    <location>
        <position position="248"/>
    </location>
</feature>
<evidence type="ECO:0000259" key="2">
    <source>
        <dbReference type="PROSITE" id="PS01033"/>
    </source>
</evidence>
<sequence>LFACLDMLSIGTIQSNGDRQCKLGLTPMKHPELSEPDPTWDDPERDLGVAEELESDEEHTDGLSDDDDDAAEIREESINAQSVEPSQEVTDVDDEARSEVESTNARSLEMSLEISQALANDDDDAAENDVESIKVDTVEVLKLSRKVIDKVKAAWSSFLQCHKGREAAGEAIFSLIFDRHPNMQSLFTTTQASLSFRFIVALDRLMNCLDRPNDLKATVETLGFQHMSLNVTTISVAIFRTAILRKLK</sequence>
<feature type="compositionally biased region" description="Acidic residues" evidence="1">
    <location>
        <begin position="34"/>
        <end position="70"/>
    </location>
</feature>
<dbReference type="InterPro" id="IPR012292">
    <property type="entry name" value="Globin/Proto"/>
</dbReference>
<dbReference type="EMBL" id="CAJNNV010028072">
    <property type="protein sequence ID" value="CAE8622862.1"/>
    <property type="molecule type" value="Genomic_DNA"/>
</dbReference>